<dbReference type="InterPro" id="IPR009003">
    <property type="entry name" value="Peptidase_S1_PA"/>
</dbReference>
<dbReference type="Proteomes" id="UP000838756">
    <property type="component" value="Unassembled WGS sequence"/>
</dbReference>
<dbReference type="SUPFAM" id="SSF50494">
    <property type="entry name" value="Trypsin-like serine proteases"/>
    <property type="match status" value="1"/>
</dbReference>
<sequence length="128" mass="14826">PKIYENRFNDIEENKLAILSWDHGSFGYKGRNYKILIHNIQLISMENCTSYISPIIELRTYEFCIKLKKKINTVLGHGAAIVDSRDFHVFGIFAWGERQQKFLPSIALNLSHFKGWVDSVTLFIPLHG</sequence>
<comment type="caution">
    <text evidence="1">The sequence shown here is derived from an EMBL/GenBank/DDBJ whole genome shotgun (WGS) entry which is preliminary data.</text>
</comment>
<protein>
    <submittedName>
        <fullName evidence="1">Jg474 protein</fullName>
    </submittedName>
</protein>
<dbReference type="EMBL" id="CAKXAJ010023068">
    <property type="protein sequence ID" value="CAH2227405.1"/>
    <property type="molecule type" value="Genomic_DNA"/>
</dbReference>
<dbReference type="OrthoDB" id="7491125at2759"/>
<gene>
    <name evidence="1" type="primary">jg474</name>
    <name evidence="1" type="ORF">PAEG_LOCUS7920</name>
</gene>
<evidence type="ECO:0000313" key="2">
    <source>
        <dbReference type="Proteomes" id="UP000838756"/>
    </source>
</evidence>
<feature type="non-terminal residue" evidence="1">
    <location>
        <position position="128"/>
    </location>
</feature>
<keyword evidence="2" id="KW-1185">Reference proteome</keyword>
<accession>A0A8S4R0W7</accession>
<name>A0A8S4R0W7_9NEOP</name>
<evidence type="ECO:0000313" key="1">
    <source>
        <dbReference type="EMBL" id="CAH2227405.1"/>
    </source>
</evidence>
<reference evidence="1" key="1">
    <citation type="submission" date="2022-03" db="EMBL/GenBank/DDBJ databases">
        <authorList>
            <person name="Lindestad O."/>
        </authorList>
    </citation>
    <scope>NUCLEOTIDE SEQUENCE</scope>
</reference>
<dbReference type="AlphaFoldDB" id="A0A8S4R0W7"/>
<proteinExistence type="predicted"/>
<organism evidence="1 2">
    <name type="scientific">Pararge aegeria aegeria</name>
    <dbReference type="NCBI Taxonomy" id="348720"/>
    <lineage>
        <taxon>Eukaryota</taxon>
        <taxon>Metazoa</taxon>
        <taxon>Ecdysozoa</taxon>
        <taxon>Arthropoda</taxon>
        <taxon>Hexapoda</taxon>
        <taxon>Insecta</taxon>
        <taxon>Pterygota</taxon>
        <taxon>Neoptera</taxon>
        <taxon>Endopterygota</taxon>
        <taxon>Lepidoptera</taxon>
        <taxon>Glossata</taxon>
        <taxon>Ditrysia</taxon>
        <taxon>Papilionoidea</taxon>
        <taxon>Nymphalidae</taxon>
        <taxon>Satyrinae</taxon>
        <taxon>Satyrini</taxon>
        <taxon>Parargina</taxon>
        <taxon>Pararge</taxon>
    </lineage>
</organism>